<dbReference type="Gene3D" id="1.10.340.30">
    <property type="entry name" value="Hypothetical protein, domain 2"/>
    <property type="match status" value="1"/>
</dbReference>
<reference evidence="4 5" key="1">
    <citation type="submission" date="2019-02" db="EMBL/GenBank/DDBJ databases">
        <title>Genome sequencing of the rare red list fungi Phlebia centrifuga.</title>
        <authorList>
            <person name="Buettner E."/>
            <person name="Kellner H."/>
        </authorList>
    </citation>
    <scope>NUCLEOTIDE SEQUENCE [LARGE SCALE GENOMIC DNA]</scope>
    <source>
        <strain evidence="4 5">DSM 108282</strain>
    </source>
</reference>
<dbReference type="PANTHER" id="PTHR43003">
    <property type="entry name" value="DNA-3-METHYLADENINE GLYCOSYLASE"/>
    <property type="match status" value="1"/>
</dbReference>
<sequence length="350" mass="38649">MRVTRSASRAAAAALDILQIKDDAPSAPLPTGANGTKRKTSAKDTKTTGQKKARSAKQEATSSQDLSTKPLPRPALDISKPPALVPAKLTFSFEEARQHLINADIRFEDIFDRMKCRPYEHLEQFDPFRTLTESIFQRKAEYVLDLAARFADGRLSTEKLLQADDEELYEMLIAVRGIGRWTVDMFAIFSLRRPDILPVGDLGVQRGLLRWFLSRHSQSYNVNISPSKLPKGPDEEPEPRKTSSKGKKKQTSSDTLPALSETEVLDSDQDEEPIAQGVSSVPPAPGLPVTPALPRKGVHNEADILPTPLTPSINKVLTMNSRVSDEILPLPEGLTVAALKTRLDTKKKIK</sequence>
<evidence type="ECO:0008006" key="6">
    <source>
        <dbReference type="Google" id="ProtNLM"/>
    </source>
</evidence>
<gene>
    <name evidence="4" type="ORF">EW026_g745</name>
</gene>
<protein>
    <recommendedName>
        <fullName evidence="6">DNA glycosylase</fullName>
    </recommendedName>
</protein>
<evidence type="ECO:0000256" key="1">
    <source>
        <dbReference type="ARBA" id="ARBA00022763"/>
    </source>
</evidence>
<dbReference type="PANTHER" id="PTHR43003:SF5">
    <property type="entry name" value="DNA-3-METHYLADENINE GLYCOSYLASE"/>
    <property type="match status" value="1"/>
</dbReference>
<feature type="region of interest" description="Disordered" evidence="3">
    <location>
        <begin position="21"/>
        <end position="79"/>
    </location>
</feature>
<evidence type="ECO:0000256" key="2">
    <source>
        <dbReference type="ARBA" id="ARBA00023204"/>
    </source>
</evidence>
<dbReference type="InterPro" id="IPR003265">
    <property type="entry name" value="HhH-GPD_domain"/>
</dbReference>
<dbReference type="SUPFAM" id="SSF48150">
    <property type="entry name" value="DNA-glycosylase"/>
    <property type="match status" value="1"/>
</dbReference>
<keyword evidence="5" id="KW-1185">Reference proteome</keyword>
<feature type="region of interest" description="Disordered" evidence="3">
    <location>
        <begin position="223"/>
        <end position="295"/>
    </location>
</feature>
<dbReference type="GO" id="GO:0006285">
    <property type="term" value="P:base-excision repair, AP site formation"/>
    <property type="evidence" value="ECO:0007669"/>
    <property type="project" value="TreeGrafter"/>
</dbReference>
<dbReference type="EMBL" id="SGPJ01000011">
    <property type="protein sequence ID" value="THH02089.1"/>
    <property type="molecule type" value="Genomic_DNA"/>
</dbReference>
<evidence type="ECO:0000313" key="5">
    <source>
        <dbReference type="Proteomes" id="UP000309038"/>
    </source>
</evidence>
<dbReference type="GO" id="GO:0043916">
    <property type="term" value="F:DNA-7-methylguanine glycosylase activity"/>
    <property type="evidence" value="ECO:0007669"/>
    <property type="project" value="TreeGrafter"/>
</dbReference>
<dbReference type="GO" id="GO:0032993">
    <property type="term" value="C:protein-DNA complex"/>
    <property type="evidence" value="ECO:0007669"/>
    <property type="project" value="TreeGrafter"/>
</dbReference>
<dbReference type="GO" id="GO:0005634">
    <property type="term" value="C:nucleus"/>
    <property type="evidence" value="ECO:0007669"/>
    <property type="project" value="TreeGrafter"/>
</dbReference>
<dbReference type="GO" id="GO:0008725">
    <property type="term" value="F:DNA-3-methyladenine glycosylase activity"/>
    <property type="evidence" value="ECO:0007669"/>
    <property type="project" value="TreeGrafter"/>
</dbReference>
<organism evidence="4 5">
    <name type="scientific">Hermanssonia centrifuga</name>
    <dbReference type="NCBI Taxonomy" id="98765"/>
    <lineage>
        <taxon>Eukaryota</taxon>
        <taxon>Fungi</taxon>
        <taxon>Dikarya</taxon>
        <taxon>Basidiomycota</taxon>
        <taxon>Agaricomycotina</taxon>
        <taxon>Agaricomycetes</taxon>
        <taxon>Polyporales</taxon>
        <taxon>Meruliaceae</taxon>
        <taxon>Hermanssonia</taxon>
    </lineage>
</organism>
<keyword evidence="2" id="KW-0234">DNA repair</keyword>
<comment type="caution">
    <text evidence="4">The sequence shown here is derived from an EMBL/GenBank/DDBJ whole genome shotgun (WGS) entry which is preliminary data.</text>
</comment>
<feature type="compositionally biased region" description="Basic and acidic residues" evidence="3">
    <location>
        <begin position="231"/>
        <end position="241"/>
    </location>
</feature>
<proteinExistence type="predicted"/>
<keyword evidence="1" id="KW-0227">DNA damage</keyword>
<dbReference type="Proteomes" id="UP000309038">
    <property type="component" value="Unassembled WGS sequence"/>
</dbReference>
<dbReference type="GO" id="GO:0032131">
    <property type="term" value="F:alkylated DNA binding"/>
    <property type="evidence" value="ECO:0007669"/>
    <property type="project" value="TreeGrafter"/>
</dbReference>
<feature type="compositionally biased region" description="Acidic residues" evidence="3">
    <location>
        <begin position="263"/>
        <end position="273"/>
    </location>
</feature>
<accession>A0A4S4KTT5</accession>
<dbReference type="GO" id="GO:0006307">
    <property type="term" value="P:DNA alkylation repair"/>
    <property type="evidence" value="ECO:0007669"/>
    <property type="project" value="TreeGrafter"/>
</dbReference>
<dbReference type="InterPro" id="IPR011257">
    <property type="entry name" value="DNA_glycosylase"/>
</dbReference>
<dbReference type="InterPro" id="IPR051912">
    <property type="entry name" value="Alkylbase_DNA_Glycosylase/TA"/>
</dbReference>
<feature type="compositionally biased region" description="Polar residues" evidence="3">
    <location>
        <begin position="58"/>
        <end position="67"/>
    </location>
</feature>
<evidence type="ECO:0000256" key="3">
    <source>
        <dbReference type="SAM" id="MobiDB-lite"/>
    </source>
</evidence>
<name>A0A4S4KTT5_9APHY</name>
<dbReference type="AlphaFoldDB" id="A0A4S4KTT5"/>
<evidence type="ECO:0000313" key="4">
    <source>
        <dbReference type="EMBL" id="THH02089.1"/>
    </source>
</evidence>
<dbReference type="CDD" id="cd00056">
    <property type="entry name" value="ENDO3c"/>
    <property type="match status" value="1"/>
</dbReference>